<reference evidence="1" key="1">
    <citation type="submission" date="2013-12" db="EMBL/GenBank/DDBJ databases">
        <title>The Genome Sequence of Aphanomyces invadans NJM9701.</title>
        <authorList>
            <consortium name="The Broad Institute Genomics Platform"/>
            <person name="Russ C."/>
            <person name="Tyler B."/>
            <person name="van West P."/>
            <person name="Dieguez-Uribeondo J."/>
            <person name="Young S.K."/>
            <person name="Zeng Q."/>
            <person name="Gargeya S."/>
            <person name="Fitzgerald M."/>
            <person name="Abouelleil A."/>
            <person name="Alvarado L."/>
            <person name="Chapman S.B."/>
            <person name="Gainer-Dewar J."/>
            <person name="Goldberg J."/>
            <person name="Griggs A."/>
            <person name="Gujja S."/>
            <person name="Hansen M."/>
            <person name="Howarth C."/>
            <person name="Imamovic A."/>
            <person name="Ireland A."/>
            <person name="Larimer J."/>
            <person name="McCowan C."/>
            <person name="Murphy C."/>
            <person name="Pearson M."/>
            <person name="Poon T.W."/>
            <person name="Priest M."/>
            <person name="Roberts A."/>
            <person name="Saif S."/>
            <person name="Shea T."/>
            <person name="Sykes S."/>
            <person name="Wortman J."/>
            <person name="Nusbaum C."/>
            <person name="Birren B."/>
        </authorList>
    </citation>
    <scope>NUCLEOTIDE SEQUENCE [LARGE SCALE GENOMIC DNA]</scope>
    <source>
        <strain evidence="1">NJM9701</strain>
    </source>
</reference>
<dbReference type="InterPro" id="IPR009057">
    <property type="entry name" value="Homeodomain-like_sf"/>
</dbReference>
<name>A0A024TRK4_9STRA</name>
<evidence type="ECO:0000313" key="1">
    <source>
        <dbReference type="EMBL" id="ETV95942.1"/>
    </source>
</evidence>
<dbReference type="OrthoDB" id="88767at2759"/>
<dbReference type="SUPFAM" id="SSF46689">
    <property type="entry name" value="Homeodomain-like"/>
    <property type="match status" value="1"/>
</dbReference>
<sequence length="119" mass="13348">MPNETQRKGSTPEEKQRVLDAYLRGDDWKLVTKHNGVSKATAWHVTDTGRTSSKPRGSFRLTEAKVTPEVRAAFERYLNTTCQYTLSEIKSFVAADFAGLLLSIQTISSHLLGMLFTIK</sequence>
<dbReference type="EMBL" id="KI913978">
    <property type="protein sequence ID" value="ETV95942.1"/>
    <property type="molecule type" value="Genomic_DNA"/>
</dbReference>
<proteinExistence type="predicted"/>
<dbReference type="GeneID" id="20087652"/>
<protein>
    <submittedName>
        <fullName evidence="1">Uncharacterized protein</fullName>
    </submittedName>
</protein>
<gene>
    <name evidence="1" type="ORF">H310_10602</name>
</gene>
<organism evidence="1">
    <name type="scientific">Aphanomyces invadans</name>
    <dbReference type="NCBI Taxonomy" id="157072"/>
    <lineage>
        <taxon>Eukaryota</taxon>
        <taxon>Sar</taxon>
        <taxon>Stramenopiles</taxon>
        <taxon>Oomycota</taxon>
        <taxon>Saprolegniomycetes</taxon>
        <taxon>Saprolegniales</taxon>
        <taxon>Verrucalvaceae</taxon>
        <taxon>Aphanomyces</taxon>
    </lineage>
</organism>
<dbReference type="VEuPathDB" id="FungiDB:H310_10602"/>
<accession>A0A024TRK4</accession>
<dbReference type="AlphaFoldDB" id="A0A024TRK4"/>
<dbReference type="RefSeq" id="XP_008875253.1">
    <property type="nucleotide sequence ID" value="XM_008877031.1"/>
</dbReference>